<dbReference type="EMBL" id="QUMS01000001">
    <property type="protein sequence ID" value="REG11708.1"/>
    <property type="molecule type" value="Genomic_DNA"/>
</dbReference>
<accession>A0A347ZR07</accession>
<sequence>MNEKKFLGVDCLEAAFGNLTLLFTLSVGPRIISLRYGKSDNLFAEMPEASLDYLNGEKFHLYGGHRLWVAPEDPAFTYIPDDWPINVKTQSSTVELIQEVDRKTGLRKIIRVQDSGNKNAIIVDHLVCNEGSVEKKIAPWAISQMKSGGTGILPLRATQGNSPFLPDRSLVLWPYTDIYDKRIHVHKDYVFVNTQPNNEHAVKVGTSNLPNWAAYYNEPYLFIKYSGKADSGCALDLGAEAQCYCDHRCLELETLGLYQVVKPGETATHREIWRVVEKPFPLLTPEALQDFIKNDELANVFQGML</sequence>
<protein>
    <submittedName>
        <fullName evidence="1">Uncharacterized protein</fullName>
    </submittedName>
</protein>
<reference evidence="1 2" key="1">
    <citation type="submission" date="2018-08" db="EMBL/GenBank/DDBJ databases">
        <title>Genomic Encyclopedia of Type Strains, Phase IV (KMG-IV): sequencing the most valuable type-strain genomes for metagenomic binning, comparative biology and taxonomic classification.</title>
        <authorList>
            <person name="Goeker M."/>
        </authorList>
    </citation>
    <scope>NUCLEOTIDE SEQUENCE [LARGE SCALE GENOMIC DNA]</scope>
    <source>
        <strain evidence="1 2">DSM 23923</strain>
    </source>
</reference>
<gene>
    <name evidence="1" type="ORF">DFR64_1600</name>
</gene>
<evidence type="ECO:0000313" key="2">
    <source>
        <dbReference type="Proteomes" id="UP000256388"/>
    </source>
</evidence>
<dbReference type="RefSeq" id="WP_116224826.1">
    <property type="nucleotide sequence ID" value="NZ_AP018437.1"/>
</dbReference>
<name>A0A347ZR07_9CHLR</name>
<keyword evidence="2" id="KW-1185">Reference proteome</keyword>
<proteinExistence type="predicted"/>
<organism evidence="1 2">
    <name type="scientific">Pelolinea submarina</name>
    <dbReference type="NCBI Taxonomy" id="913107"/>
    <lineage>
        <taxon>Bacteria</taxon>
        <taxon>Bacillati</taxon>
        <taxon>Chloroflexota</taxon>
        <taxon>Anaerolineae</taxon>
        <taxon>Anaerolineales</taxon>
        <taxon>Anaerolineaceae</taxon>
        <taxon>Pelolinea</taxon>
    </lineage>
</organism>
<comment type="caution">
    <text evidence="1">The sequence shown here is derived from an EMBL/GenBank/DDBJ whole genome shotgun (WGS) entry which is preliminary data.</text>
</comment>
<dbReference type="OrthoDB" id="5914937at2"/>
<dbReference type="AlphaFoldDB" id="A0A347ZR07"/>
<dbReference type="Proteomes" id="UP000256388">
    <property type="component" value="Unassembled WGS sequence"/>
</dbReference>
<evidence type="ECO:0000313" key="1">
    <source>
        <dbReference type="EMBL" id="REG11708.1"/>
    </source>
</evidence>